<comment type="function">
    <text evidence="15">Cadherins are calcium-dependent cell adhesion proteins.</text>
</comment>
<dbReference type="Proteomes" id="UP000007110">
    <property type="component" value="Unassembled WGS sequence"/>
</dbReference>
<evidence type="ECO:0000259" key="19">
    <source>
        <dbReference type="PROSITE" id="PS50026"/>
    </source>
</evidence>
<dbReference type="SUPFAM" id="SSF49899">
    <property type="entry name" value="Concanavalin A-like lectins/glucanases"/>
    <property type="match status" value="2"/>
</dbReference>
<dbReference type="OrthoDB" id="6252479at2759"/>
<feature type="domain" description="Laminin G" evidence="18">
    <location>
        <begin position="2118"/>
        <end position="2317"/>
    </location>
</feature>
<dbReference type="FunFam" id="2.60.40.60:FF:000020">
    <property type="entry name" value="Dachsous cadherin-related 1b"/>
    <property type="match status" value="1"/>
</dbReference>
<dbReference type="KEGG" id="spu:589984"/>
<dbReference type="GO" id="GO:0008013">
    <property type="term" value="F:beta-catenin binding"/>
    <property type="evidence" value="ECO:0000318"/>
    <property type="project" value="GO_Central"/>
</dbReference>
<feature type="disulfide bond" evidence="13">
    <location>
        <begin position="2108"/>
        <end position="2117"/>
    </location>
</feature>
<sequence>MAVNLRWNRTHNLCLSVIYILATLQLTLGLALPRINVPSNALPGFKVTEVKKSGQFSELLSDSDVHNLFQIAENGALEIKNSLEHLANSDIALKVRHTLRGQSWDDLLNLHVEDTSLEFSKKSYRGYVFESHEAIQEVMGLDDLQIASTKPVSYQLAGEDSANFRLQVNPEGRVQIFTSVPVDSETTSQFHMEIKASAQDLLGNPPLMSLPAEVTIIVRPLSNNFRPFGDDIMYPPNEPVKMVRVRRDVLPGESVNLTESTAMDTVVHTITETGADLRYAMGTPVNDKFSIDEMSGDVTLLQSVDYEAYSTNPQEILNVQITNTSDPDALDTLVVTFDILDADDLPVWTMPVYPYIAVVPTDAPNQACIYTLEASDQDLGSDITYSLRAGGDGAFTVGETDGCVYTAIVSGFPGYVQDLEYILSVMATGTSGSFDGGVTGTVRVYGGSYPPQFSQEEYSASVLEDQANQAVIQVTASSFSRNVPLTYSIVGPENRPSHTINANDGTITLVDAILAEDLLSYFLTVRATEQVVDGLSSEVRVNVMVEDVNNCVPTFGQDILSFNDVLETTAIGEPVGTVTATDCDVGPNAELTYSITTPNSGFTIGSDTGVLSPAVVLDYEEGDRYYTFAITATDGGTPQLSSTATVVISIANAPEAPYFTPPSYRFRMDEVAQVNYEVGTVYASDDDVNDVLTLSIDGGDGTFRIDQFGVISVARAAVESSYMFAVVASDIANNEANATVEISVTDLNDNIPIFPECDNYRGEVSEDATIDTDVITVTATDSDQGSNAEISYKLSSNSDASRFFRVDQNGLITTNTLLDRETTAVFEVTVEAEDDGNPALTGFCTFTVEVTDVNDNFPAFPFTGYQTSISTSAASGDEVIEVRADDLDLNSDLTYSLSAADGGECDTGYFTIFPATGSIIVRQDLTPLIEFGSPNEQDCIVTATDVGGQATDVPVQIDVRSSDDDTYQVPTFSATSYQVTINENSMSQEVLLVSVLGAAQVGFNIIRGSRPSTNYNRNFGLSNDDDEFTSSYITVLEALDYESVTRYDLIVTARYPNSPYTVETNVIIDILDVNDETPIFPAFTFYGNIAENQPLPNLDPVITLEATDSDVTPEFSQIVYSIDGDQTDFRIDANSGAIFAITEFDREAVAEDTIPLTVIASDGINESRATVFITIVDENDNQPEFNGTFSFDVSEDVEMGYEIGMVTATDADISEDLEYFISGGNVGGAFTVVANTGAIRKAGVLDYESLTSYSLDFSVNDGFNTETTTVVVNVINVNDVAPQFGESSYSVTVLEEDDSDIPRVLLTVAATDGDADAVADAVVYDLLGTGAGTLFTIDPQTGNITLTGVLDREEIPRYVLSAMATDDNGNGLSSYVDVIIEVEDINDNFPFFPDQEYVGSVDENMPPNTPVLAVVAEDPDTADNLVYSFPTPNSDFNIDPDTGEITTAIQLDRETPPSEYELEVQVTDGTNTATTPVIITINDVDDNRPVFTQDPFPPASVLETEPVGTTITTVQVTDPDVDHMDKVVFTINSGDDADLFRIVPDAATLSGLIQVNKPLDFESGNANDFTLTIQVEDSQGTIGTPQTTTIEISIENANDLAPVFEEDMYAGAVSEGADVGSQVGTFTLTATDGDEPGGVLNYVIDPSTDPEGQFGIDANQRLVVASPLDRETVASYELKVYAVDNGDPPMSGTATINVVIEDVNDTPPRFAEDYTPSVKENSDAVAEVVSVRAVDDDDPASGPPFLYRVAGTPNEWTDYFTIEGLGTETSGDITISTSGRAIDREAIPYFDIVFLIEEVNTDERLTGTQTLSIMVTDVNDNPHLAATKNILVYSYEGEIPEVSLGNIPTTGVGKVAVEDPDILEDKTYTAEGEFPDGFQLDTDTGDIVMLEGTPAGIYTMQVMVSDGGMFPDVVSTVIVTVKDIPQEAVFSSGSIRFSGTTAEELIDPNAEGVSKLDSLKVILAEAAGAQLENFDIFSVLNVEGMERTVDIRYAAHGSPYYPADKLDLAALSVSDQIAALGLDIAQLPVDLCVKENVCESSCTNVLVVDPTPTVVDSGSASFVAITSVLQAQCICGARTEAPGSCDSIPCLNGGTCVDVHGGTYKCECPYLFDGPNCQQTKRSFNDGYATFSTLRQCEETSLSIEFITETPSGTLFYNGPIQPTEVDDAIDMILLELTNGKAKLTINLGSVDGTTLNLELEVPKDNLGDGQWHRIDVYRNGRSVEMTVDRCEDAPFAETSSSSTLDTSNCRISGETPGENKFLNVNTPLFLGGMSPDYNPDVVVPGGFDGCIKNLVSDGFLYDLADPGIFDKSDSGCLRTDGQCTVDGEPVCENGICEADLGSFVCICFPGFNGEFCSIVLPPYDFATDSYITYELLDESLYNDARSSNYHIMVRSRQENGLIWSISSANTYEYIRMEMVAGELQADWHLGDKPVSVTMGNFSINDGAWHAINFDRYDSVVTIKIDGGGGVKEIQNRESAFSGLDIDSNSLVIGAFVDLNTVTDDFMGCMNDPRIDNNFLGMEGSNEYATATQSAGVSEGCPSEVCDSNPCPGQDLVCTDYWRFYECECPVGEELSGPETCLAIIDCDPNPCYNGGTCTEGVPTGFNCTCAPTYYGTQCEATIGGQGASLGITPLGIILMIICILLIIILLLGLVLYTRQRDRKSALTFAIDPEDDIRENFINYDEEGGGEEDNDAYDLSTLRKPVDAISAGSIEKKPAMPVSEVPVGNRPSGVDPNVGDFINDRLKGANDDPEGPPYDEPHVYDFEGDGSSAGSLSSLNSSSTESEQNYDYLNDWGPQFRKLADMYGS</sequence>
<dbReference type="GO" id="GO:0045296">
    <property type="term" value="F:cadherin binding"/>
    <property type="evidence" value="ECO:0000318"/>
    <property type="project" value="GO_Central"/>
</dbReference>
<dbReference type="InterPro" id="IPR015919">
    <property type="entry name" value="Cadherin-like_sf"/>
</dbReference>
<dbReference type="FunFam" id="4.10.900.10:FF:000001">
    <property type="entry name" value="Cadherin 2"/>
    <property type="match status" value="1"/>
</dbReference>
<keyword evidence="22" id="KW-1185">Reference proteome</keyword>
<dbReference type="GeneID" id="589984"/>
<feature type="domain" description="Cadherin" evidence="20">
    <location>
        <begin position="120"/>
        <end position="229"/>
    </location>
</feature>
<feature type="domain" description="EGF-like" evidence="19">
    <location>
        <begin position="2081"/>
        <end position="2118"/>
    </location>
</feature>
<evidence type="ECO:0000256" key="8">
    <source>
        <dbReference type="ARBA" id="ARBA00022989"/>
    </source>
</evidence>
<keyword evidence="5" id="KW-0677">Repeat</keyword>
<evidence type="ECO:0008006" key="23">
    <source>
        <dbReference type="Google" id="ProtNLM"/>
    </source>
</evidence>
<dbReference type="InterPro" id="IPR000742">
    <property type="entry name" value="EGF"/>
</dbReference>
<evidence type="ECO:0000313" key="22">
    <source>
        <dbReference type="Proteomes" id="UP000007110"/>
    </source>
</evidence>
<feature type="domain" description="Cadherin" evidence="20">
    <location>
        <begin position="973"/>
        <end position="1080"/>
    </location>
</feature>
<dbReference type="Gene3D" id="4.10.900.10">
    <property type="entry name" value="TCF3-CBD (Catenin binding domain)"/>
    <property type="match status" value="1"/>
</dbReference>
<feature type="domain" description="Cadherin" evidence="20">
    <location>
        <begin position="351"/>
        <end position="453"/>
    </location>
</feature>
<dbReference type="GO" id="GO:0005912">
    <property type="term" value="C:adherens junction"/>
    <property type="evidence" value="ECO:0000318"/>
    <property type="project" value="GO_Central"/>
</dbReference>
<dbReference type="PROSITE" id="PS00232">
    <property type="entry name" value="CADHERIN_1"/>
    <property type="match status" value="3"/>
</dbReference>
<dbReference type="InterPro" id="IPR002126">
    <property type="entry name" value="Cadherin-like_dom"/>
</dbReference>
<dbReference type="Gene3D" id="2.10.25.10">
    <property type="entry name" value="Laminin"/>
    <property type="match status" value="2"/>
</dbReference>
<proteinExistence type="predicted"/>
<dbReference type="Gene3D" id="2.60.120.200">
    <property type="match status" value="2"/>
</dbReference>
<keyword evidence="2" id="KW-1003">Cell membrane</keyword>
<evidence type="ECO:0000256" key="5">
    <source>
        <dbReference type="ARBA" id="ARBA00022737"/>
    </source>
</evidence>
<feature type="domain" description="Cadherin" evidence="20">
    <location>
        <begin position="454"/>
        <end position="555"/>
    </location>
</feature>
<dbReference type="InterPro" id="IPR020894">
    <property type="entry name" value="Cadherin_CS"/>
</dbReference>
<keyword evidence="13" id="KW-0245">EGF-like domain</keyword>
<evidence type="ECO:0000256" key="12">
    <source>
        <dbReference type="PROSITE-ProRule" id="PRU00043"/>
    </source>
</evidence>
<feature type="domain" description="Cadherin" evidence="20">
    <location>
        <begin position="660"/>
        <end position="754"/>
    </location>
</feature>
<dbReference type="GO" id="GO:0000902">
    <property type="term" value="P:cell morphogenesis"/>
    <property type="evidence" value="ECO:0000318"/>
    <property type="project" value="GO_Central"/>
</dbReference>
<evidence type="ECO:0000256" key="3">
    <source>
        <dbReference type="ARBA" id="ARBA00022692"/>
    </source>
</evidence>
<feature type="domain" description="Cadherin" evidence="20">
    <location>
        <begin position="1493"/>
        <end position="1604"/>
    </location>
</feature>
<dbReference type="Pfam" id="PF01049">
    <property type="entry name" value="CADH_Y-type_LIR"/>
    <property type="match status" value="1"/>
</dbReference>
<evidence type="ECO:0000256" key="13">
    <source>
        <dbReference type="PROSITE-ProRule" id="PRU00076"/>
    </source>
</evidence>
<dbReference type="InterPro" id="IPR000233">
    <property type="entry name" value="Cadherin_Y-type_LIR"/>
</dbReference>
<feature type="domain" description="Cadherin" evidence="20">
    <location>
        <begin position="1605"/>
        <end position="1710"/>
    </location>
</feature>
<reference evidence="22" key="1">
    <citation type="submission" date="2015-02" db="EMBL/GenBank/DDBJ databases">
        <title>Genome sequencing for Strongylocentrotus purpuratus.</title>
        <authorList>
            <person name="Murali S."/>
            <person name="Liu Y."/>
            <person name="Vee V."/>
            <person name="English A."/>
            <person name="Wang M."/>
            <person name="Skinner E."/>
            <person name="Han Y."/>
            <person name="Muzny D.M."/>
            <person name="Worley K.C."/>
            <person name="Gibbs R.A."/>
        </authorList>
    </citation>
    <scope>NUCLEOTIDE SEQUENCE</scope>
</reference>
<dbReference type="SMART" id="SM00179">
    <property type="entry name" value="EGF_CA"/>
    <property type="match status" value="4"/>
</dbReference>
<keyword evidence="6 12" id="KW-0106">Calcium</keyword>
<feature type="domain" description="Cadherin" evidence="20">
    <location>
        <begin position="1185"/>
        <end position="1284"/>
    </location>
</feature>
<comment type="caution">
    <text evidence="13">Lacks conserved residue(s) required for the propagation of feature annotation.</text>
</comment>
<dbReference type="PROSITE" id="PS01186">
    <property type="entry name" value="EGF_2"/>
    <property type="match status" value="1"/>
</dbReference>
<dbReference type="InterPro" id="IPR013320">
    <property type="entry name" value="ConA-like_dom_sf"/>
</dbReference>
<keyword evidence="11" id="KW-0325">Glycoprotein</keyword>
<dbReference type="Gene3D" id="2.60.40.60">
    <property type="entry name" value="Cadherins"/>
    <property type="match status" value="16"/>
</dbReference>
<evidence type="ECO:0000256" key="1">
    <source>
        <dbReference type="ARBA" id="ARBA00004251"/>
    </source>
</evidence>
<dbReference type="SMART" id="SM00181">
    <property type="entry name" value="EGF"/>
    <property type="match status" value="4"/>
</dbReference>
<feature type="domain" description="Cadherin" evidence="20">
    <location>
        <begin position="1081"/>
        <end position="1185"/>
    </location>
</feature>
<dbReference type="FunFam" id="2.60.40.60:FF:000011">
    <property type="entry name" value="Cadherin 1"/>
    <property type="match status" value="1"/>
</dbReference>
<dbReference type="GO" id="GO:0016342">
    <property type="term" value="C:catenin complex"/>
    <property type="evidence" value="ECO:0000318"/>
    <property type="project" value="GO_Central"/>
</dbReference>
<evidence type="ECO:0000256" key="10">
    <source>
        <dbReference type="ARBA" id="ARBA00023157"/>
    </source>
</evidence>
<name>A0A7M7STY6_STRPU</name>
<feature type="domain" description="Cadherin" evidence="20">
    <location>
        <begin position="756"/>
        <end position="860"/>
    </location>
</feature>
<dbReference type="CDD" id="cd00110">
    <property type="entry name" value="LamG"/>
    <property type="match status" value="2"/>
</dbReference>
<feature type="disulfide bond" evidence="13">
    <location>
        <begin position="2610"/>
        <end position="2619"/>
    </location>
</feature>
<evidence type="ECO:0000256" key="6">
    <source>
        <dbReference type="ARBA" id="ARBA00022837"/>
    </source>
</evidence>
<dbReference type="CDD" id="cd11304">
    <property type="entry name" value="Cadherin_repeat"/>
    <property type="match status" value="14"/>
</dbReference>
<evidence type="ECO:0000256" key="2">
    <source>
        <dbReference type="ARBA" id="ARBA00022475"/>
    </source>
</evidence>
<feature type="domain" description="Cadherin" evidence="20">
    <location>
        <begin position="1393"/>
        <end position="1491"/>
    </location>
</feature>
<dbReference type="Pfam" id="PF00028">
    <property type="entry name" value="Cadherin"/>
    <property type="match status" value="9"/>
</dbReference>
<feature type="domain" description="EGF-like" evidence="19">
    <location>
        <begin position="2583"/>
        <end position="2620"/>
    </location>
</feature>
<keyword evidence="9 17" id="KW-0472">Membrane</keyword>
<feature type="transmembrane region" description="Helical" evidence="17">
    <location>
        <begin position="2635"/>
        <end position="2657"/>
    </location>
</feature>
<reference evidence="21" key="2">
    <citation type="submission" date="2021-01" db="UniProtKB">
        <authorList>
            <consortium name="EnsemblMetazoa"/>
        </authorList>
    </citation>
    <scope>IDENTIFICATION</scope>
</reference>
<protein>
    <recommendedName>
        <fullName evidence="23">Protocadherin Fat 4</fullName>
    </recommendedName>
</protein>
<evidence type="ECO:0000256" key="16">
    <source>
        <dbReference type="SAM" id="MobiDB-lite"/>
    </source>
</evidence>
<evidence type="ECO:0000256" key="14">
    <source>
        <dbReference type="RuleBase" id="RU003318"/>
    </source>
</evidence>
<dbReference type="InParanoid" id="A0A7M7STY6"/>
<dbReference type="PANTHER" id="PTHR24026">
    <property type="entry name" value="FAT ATYPICAL CADHERIN-RELATED"/>
    <property type="match status" value="1"/>
</dbReference>
<feature type="domain" description="Cadherin" evidence="20">
    <location>
        <begin position="565"/>
        <end position="659"/>
    </location>
</feature>
<dbReference type="GO" id="GO:0016339">
    <property type="term" value="P:calcium-dependent cell-cell adhesion via plasma membrane cell adhesion molecules"/>
    <property type="evidence" value="ECO:0000318"/>
    <property type="project" value="GO_Central"/>
</dbReference>
<feature type="region of interest" description="Disordered" evidence="16">
    <location>
        <begin position="2743"/>
        <end position="2795"/>
    </location>
</feature>
<evidence type="ECO:0000256" key="11">
    <source>
        <dbReference type="ARBA" id="ARBA00023180"/>
    </source>
</evidence>
<evidence type="ECO:0000256" key="17">
    <source>
        <dbReference type="SAM" id="Phobius"/>
    </source>
</evidence>
<dbReference type="Pfam" id="PF24811">
    <property type="entry name" value="Ig_Shg"/>
    <property type="match status" value="1"/>
</dbReference>
<dbReference type="GO" id="GO:0016477">
    <property type="term" value="P:cell migration"/>
    <property type="evidence" value="ECO:0000318"/>
    <property type="project" value="GO_Central"/>
</dbReference>
<feature type="domain" description="Cadherin" evidence="20">
    <location>
        <begin position="1710"/>
        <end position="1824"/>
    </location>
</feature>
<dbReference type="GO" id="GO:0034332">
    <property type="term" value="P:adherens junction organization"/>
    <property type="evidence" value="ECO:0000318"/>
    <property type="project" value="GO_Central"/>
</dbReference>
<keyword evidence="3 14" id="KW-0812">Transmembrane</keyword>
<dbReference type="Pfam" id="PF02210">
    <property type="entry name" value="Laminin_G_2"/>
    <property type="match status" value="2"/>
</dbReference>
<dbReference type="InterPro" id="IPR027397">
    <property type="entry name" value="Catenin-bd_sf"/>
</dbReference>
<dbReference type="PROSITE" id="PS00022">
    <property type="entry name" value="EGF_1"/>
    <property type="match status" value="3"/>
</dbReference>
<dbReference type="PROSITE" id="PS50026">
    <property type="entry name" value="EGF_3"/>
    <property type="match status" value="3"/>
</dbReference>
<dbReference type="InterPro" id="IPR001791">
    <property type="entry name" value="Laminin_G"/>
</dbReference>
<dbReference type="SMART" id="SM00282">
    <property type="entry name" value="LamG"/>
    <property type="match status" value="2"/>
</dbReference>
<dbReference type="SUPFAM" id="SSF57196">
    <property type="entry name" value="EGF/Laminin"/>
    <property type="match status" value="1"/>
</dbReference>
<dbReference type="GO" id="GO:0007156">
    <property type="term" value="P:homophilic cell adhesion via plasma membrane adhesion molecules"/>
    <property type="evidence" value="ECO:0007669"/>
    <property type="project" value="InterPro"/>
</dbReference>
<dbReference type="InterPro" id="IPR056370">
    <property type="entry name" value="Shg-like_Ig-like"/>
</dbReference>
<dbReference type="GO" id="GO:0007043">
    <property type="term" value="P:cell-cell junction assembly"/>
    <property type="evidence" value="ECO:0000318"/>
    <property type="project" value="GO_Central"/>
</dbReference>
<dbReference type="PANTHER" id="PTHR24026:SF126">
    <property type="entry name" value="PROTOCADHERIN FAT 4"/>
    <property type="match status" value="1"/>
</dbReference>
<feature type="domain" description="Cadherin" evidence="20">
    <location>
        <begin position="861"/>
        <end position="972"/>
    </location>
</feature>
<dbReference type="SMART" id="SM00112">
    <property type="entry name" value="CA"/>
    <property type="match status" value="16"/>
</dbReference>
<dbReference type="PROSITE" id="PS50025">
    <property type="entry name" value="LAM_G_DOMAIN"/>
    <property type="match status" value="2"/>
</dbReference>
<dbReference type="CDD" id="cd00054">
    <property type="entry name" value="EGF_CA"/>
    <property type="match status" value="3"/>
</dbReference>
<feature type="compositionally biased region" description="Low complexity" evidence="16">
    <location>
        <begin position="2770"/>
        <end position="2787"/>
    </location>
</feature>
<dbReference type="SUPFAM" id="SSF49313">
    <property type="entry name" value="Cadherin-like"/>
    <property type="match status" value="16"/>
</dbReference>
<dbReference type="GO" id="GO:0044331">
    <property type="term" value="P:cell-cell adhesion mediated by cadherin"/>
    <property type="evidence" value="ECO:0000318"/>
    <property type="project" value="GO_Central"/>
</dbReference>
<feature type="domain" description="Cadherin" evidence="20">
    <location>
        <begin position="1285"/>
        <end position="1392"/>
    </location>
</feature>
<keyword evidence="10 13" id="KW-1015">Disulfide bond</keyword>
<keyword evidence="7 14" id="KW-0130">Cell adhesion</keyword>
<feature type="disulfide bond" evidence="13">
    <location>
        <begin position="2348"/>
        <end position="2357"/>
    </location>
</feature>
<dbReference type="RefSeq" id="XP_030831225.1">
    <property type="nucleotide sequence ID" value="XM_030975365.1"/>
</dbReference>
<feature type="domain" description="Laminin G" evidence="18">
    <location>
        <begin position="2361"/>
        <end position="2541"/>
    </location>
</feature>
<dbReference type="PROSITE" id="PS50268">
    <property type="entry name" value="CADHERIN_2"/>
    <property type="match status" value="16"/>
</dbReference>
<dbReference type="PRINTS" id="PR00205">
    <property type="entry name" value="CADHERIN"/>
</dbReference>
<evidence type="ECO:0000256" key="15">
    <source>
        <dbReference type="RuleBase" id="RU004357"/>
    </source>
</evidence>
<dbReference type="InterPro" id="IPR001881">
    <property type="entry name" value="EGF-like_Ca-bd_dom"/>
</dbReference>
<dbReference type="FunFam" id="2.60.40.60:FF:000015">
    <property type="entry name" value="FAT atypical cadherin 1"/>
    <property type="match status" value="1"/>
</dbReference>
<comment type="subcellular location">
    <subcellularLocation>
        <location evidence="1 14">Cell membrane</location>
        <topology evidence="1 14">Single-pass type I membrane protein</topology>
    </subcellularLocation>
</comment>
<feature type="domain" description="EGF-like" evidence="19">
    <location>
        <begin position="2320"/>
        <end position="2358"/>
    </location>
</feature>
<dbReference type="FunFam" id="2.60.40.60:FF:000092">
    <property type="entry name" value="Protocadherin 8"/>
    <property type="match status" value="1"/>
</dbReference>
<dbReference type="OMA" id="EPWCAKV"/>
<evidence type="ECO:0000259" key="20">
    <source>
        <dbReference type="PROSITE" id="PS50268"/>
    </source>
</evidence>
<keyword evidence="8 17" id="KW-1133">Transmembrane helix</keyword>
<feature type="domain" description="Cadherin" evidence="20">
    <location>
        <begin position="237"/>
        <end position="353"/>
    </location>
</feature>
<dbReference type="FunCoup" id="A0A7M7STY6">
    <property type="interactions" value="136"/>
</dbReference>
<evidence type="ECO:0000256" key="4">
    <source>
        <dbReference type="ARBA" id="ARBA00022723"/>
    </source>
</evidence>
<evidence type="ECO:0000259" key="18">
    <source>
        <dbReference type="PROSITE" id="PS50025"/>
    </source>
</evidence>
<organism evidence="21 22">
    <name type="scientific">Strongylocentrotus purpuratus</name>
    <name type="common">Purple sea urchin</name>
    <dbReference type="NCBI Taxonomy" id="7668"/>
    <lineage>
        <taxon>Eukaryota</taxon>
        <taxon>Metazoa</taxon>
        <taxon>Echinodermata</taxon>
        <taxon>Eleutherozoa</taxon>
        <taxon>Echinozoa</taxon>
        <taxon>Echinoidea</taxon>
        <taxon>Euechinoidea</taxon>
        <taxon>Echinacea</taxon>
        <taxon>Camarodonta</taxon>
        <taxon>Echinidea</taxon>
        <taxon>Strongylocentrotidae</taxon>
        <taxon>Strongylocentrotus</taxon>
    </lineage>
</organism>
<evidence type="ECO:0000256" key="9">
    <source>
        <dbReference type="ARBA" id="ARBA00023136"/>
    </source>
</evidence>
<evidence type="ECO:0000256" key="7">
    <source>
        <dbReference type="ARBA" id="ARBA00022889"/>
    </source>
</evidence>
<keyword evidence="4" id="KW-0479">Metal-binding</keyword>
<dbReference type="EnsemblMetazoa" id="XM_030975365">
    <property type="protein sequence ID" value="XP_030831225"/>
    <property type="gene ID" value="LOC589984"/>
</dbReference>
<dbReference type="GO" id="GO:0005509">
    <property type="term" value="F:calcium ion binding"/>
    <property type="evidence" value="ECO:0007669"/>
    <property type="project" value="UniProtKB-UniRule"/>
</dbReference>
<accession>A0A7M7STY6</accession>
<evidence type="ECO:0000313" key="21">
    <source>
        <dbReference type="EnsemblMetazoa" id="XP_030831225"/>
    </source>
</evidence>